<evidence type="ECO:0000256" key="2">
    <source>
        <dbReference type="ARBA" id="ARBA00023125"/>
    </source>
</evidence>
<feature type="coiled-coil region" evidence="5">
    <location>
        <begin position="351"/>
        <end position="378"/>
    </location>
</feature>
<sequence>MSNKKVMPVEDESLFIEFCDNRGLSKGSILAYRTSLQKYSDFTNMSLEELIQQAEDEEEEQIRMKRRKIRSYLMDFRKYLNEQKFASNYVSQVISQVRTFYSEYEVELPKKFRRQSRRDKVQETFEDIPTMDDVKKSLDYSSPTYRAITLLCVSSGMSRAEVCSLTFKDFYKAVGLREDLMKTIPDLIEKIKEIDDLIPMWKIHRIKTGKAYFTFNSPETTDAILDYLDQHYRDYAWQPKPEDQLFRQYNKPITPDSVTVQYQRINKRAGFPKINGRVHIRPHSLRKVFATTLEKNRMPHLMSRWMLGHTIEGTTNAYFKADPESIKEEYIEIVDKLSTSKVKVKIIRTGYDEVQSKLEDMRLRQTLYERQMRALKEDKELKSND</sequence>
<dbReference type="GO" id="GO:0003677">
    <property type="term" value="F:DNA binding"/>
    <property type="evidence" value="ECO:0007669"/>
    <property type="project" value="UniProtKB-UniRule"/>
</dbReference>
<evidence type="ECO:0000259" key="6">
    <source>
        <dbReference type="PROSITE" id="PS51898"/>
    </source>
</evidence>
<dbReference type="PANTHER" id="PTHR30349:SF41">
    <property type="entry name" value="INTEGRASE_RECOMBINASE PROTEIN MJ0367-RELATED"/>
    <property type="match status" value="1"/>
</dbReference>
<dbReference type="CDD" id="cd00397">
    <property type="entry name" value="DNA_BRE_C"/>
    <property type="match status" value="1"/>
</dbReference>
<evidence type="ECO:0000259" key="7">
    <source>
        <dbReference type="PROSITE" id="PS51900"/>
    </source>
</evidence>
<evidence type="ECO:0000256" key="3">
    <source>
        <dbReference type="ARBA" id="ARBA00023172"/>
    </source>
</evidence>
<dbReference type="InterPro" id="IPR013762">
    <property type="entry name" value="Integrase-like_cat_sf"/>
</dbReference>
<dbReference type="InterPro" id="IPR044068">
    <property type="entry name" value="CB"/>
</dbReference>
<keyword evidence="2 4" id="KW-0238">DNA-binding</keyword>
<dbReference type="InterPro" id="IPR011010">
    <property type="entry name" value="DNA_brk_join_enz"/>
</dbReference>
<organism evidence="8 9">
    <name type="scientific">Methanobacterium bryantii</name>
    <dbReference type="NCBI Taxonomy" id="2161"/>
    <lineage>
        <taxon>Archaea</taxon>
        <taxon>Methanobacteriati</taxon>
        <taxon>Methanobacteriota</taxon>
        <taxon>Methanomada group</taxon>
        <taxon>Methanobacteria</taxon>
        <taxon>Methanobacteriales</taxon>
        <taxon>Methanobacteriaceae</taxon>
        <taxon>Methanobacterium</taxon>
    </lineage>
</organism>
<keyword evidence="5" id="KW-0175">Coiled coil</keyword>
<evidence type="ECO:0000256" key="4">
    <source>
        <dbReference type="PROSITE-ProRule" id="PRU01248"/>
    </source>
</evidence>
<proteinExistence type="predicted"/>
<evidence type="ECO:0000313" key="8">
    <source>
        <dbReference type="EMBL" id="PAV04031.1"/>
    </source>
</evidence>
<dbReference type="OrthoDB" id="71463at2157"/>
<dbReference type="Pfam" id="PF00589">
    <property type="entry name" value="Phage_integrase"/>
    <property type="match status" value="1"/>
</dbReference>
<evidence type="ECO:0000256" key="1">
    <source>
        <dbReference type="ARBA" id="ARBA00022908"/>
    </source>
</evidence>
<dbReference type="EMBL" id="LMVM01000033">
    <property type="protein sequence ID" value="PAV04031.1"/>
    <property type="molecule type" value="Genomic_DNA"/>
</dbReference>
<dbReference type="SUPFAM" id="SSF56349">
    <property type="entry name" value="DNA breaking-rejoining enzymes"/>
    <property type="match status" value="1"/>
</dbReference>
<dbReference type="InterPro" id="IPR002104">
    <property type="entry name" value="Integrase_catalytic"/>
</dbReference>
<dbReference type="AlphaFoldDB" id="A0A2A2H3M7"/>
<dbReference type="PANTHER" id="PTHR30349">
    <property type="entry name" value="PHAGE INTEGRASE-RELATED"/>
    <property type="match status" value="1"/>
</dbReference>
<feature type="coiled-coil region" evidence="5">
    <location>
        <begin position="40"/>
        <end position="67"/>
    </location>
</feature>
<evidence type="ECO:0008006" key="10">
    <source>
        <dbReference type="Google" id="ProtNLM"/>
    </source>
</evidence>
<keyword evidence="9" id="KW-1185">Reference proteome</keyword>
<dbReference type="GO" id="GO:0006310">
    <property type="term" value="P:DNA recombination"/>
    <property type="evidence" value="ECO:0007669"/>
    <property type="project" value="UniProtKB-KW"/>
</dbReference>
<feature type="domain" description="Tyr recombinase" evidence="6">
    <location>
        <begin position="124"/>
        <end position="331"/>
    </location>
</feature>
<feature type="domain" description="Core-binding (CB)" evidence="7">
    <location>
        <begin position="9"/>
        <end position="105"/>
    </location>
</feature>
<gene>
    <name evidence="8" type="ORF">ASJ80_03180</name>
</gene>
<keyword evidence="3" id="KW-0233">DNA recombination</keyword>
<evidence type="ECO:0000313" key="9">
    <source>
        <dbReference type="Proteomes" id="UP000217784"/>
    </source>
</evidence>
<reference evidence="8 9" key="1">
    <citation type="journal article" date="2017" name="BMC Genomics">
        <title>Genomic analysis of methanogenic archaea reveals a shift towards energy conservation.</title>
        <authorList>
            <person name="Gilmore S.P."/>
            <person name="Henske J.K."/>
            <person name="Sexton J.A."/>
            <person name="Solomon K.V."/>
            <person name="Seppala S."/>
            <person name="Yoo J.I."/>
            <person name="Huyett L.M."/>
            <person name="Pressman A."/>
            <person name="Cogan J.Z."/>
            <person name="Kivenson V."/>
            <person name="Peng X."/>
            <person name="Tan Y."/>
            <person name="Valentine D.L."/>
            <person name="O'Malley M.A."/>
        </authorList>
    </citation>
    <scope>NUCLEOTIDE SEQUENCE [LARGE SCALE GENOMIC DNA]</scope>
    <source>
        <strain evidence="8 9">M.o.H.</strain>
    </source>
</reference>
<protein>
    <recommendedName>
        <fullName evidence="10">Integrase</fullName>
    </recommendedName>
</protein>
<comment type="caution">
    <text evidence="8">The sequence shown here is derived from an EMBL/GenBank/DDBJ whole genome shotgun (WGS) entry which is preliminary data.</text>
</comment>
<dbReference type="Gene3D" id="1.10.443.10">
    <property type="entry name" value="Intergrase catalytic core"/>
    <property type="match status" value="1"/>
</dbReference>
<dbReference type="InterPro" id="IPR050090">
    <property type="entry name" value="Tyrosine_recombinase_XerCD"/>
</dbReference>
<keyword evidence="1" id="KW-0229">DNA integration</keyword>
<evidence type="ECO:0000256" key="5">
    <source>
        <dbReference type="SAM" id="Coils"/>
    </source>
</evidence>
<accession>A0A2A2H3M7</accession>
<dbReference type="PROSITE" id="PS51898">
    <property type="entry name" value="TYR_RECOMBINASE"/>
    <property type="match status" value="1"/>
</dbReference>
<dbReference type="RefSeq" id="WP_069583727.1">
    <property type="nucleotide sequence ID" value="NZ_LMVM01000033.1"/>
</dbReference>
<dbReference type="GO" id="GO:0015074">
    <property type="term" value="P:DNA integration"/>
    <property type="evidence" value="ECO:0007669"/>
    <property type="project" value="UniProtKB-KW"/>
</dbReference>
<dbReference type="Proteomes" id="UP000217784">
    <property type="component" value="Unassembled WGS sequence"/>
</dbReference>
<name>A0A2A2H3M7_METBR</name>
<dbReference type="PROSITE" id="PS51900">
    <property type="entry name" value="CB"/>
    <property type="match status" value="1"/>
</dbReference>